<evidence type="ECO:0000313" key="2">
    <source>
        <dbReference type="EMBL" id="TGO09837.1"/>
    </source>
</evidence>
<name>A0A4Z1ELL9_9HELO</name>
<reference evidence="2 3" key="1">
    <citation type="submission" date="2017-12" db="EMBL/GenBank/DDBJ databases">
        <title>Comparative genomics of Botrytis spp.</title>
        <authorList>
            <person name="Valero-Jimenez C.A."/>
            <person name="Tapia P."/>
            <person name="Veloso J."/>
            <person name="Silva-Moreno E."/>
            <person name="Staats M."/>
            <person name="Valdes J.H."/>
            <person name="Van Kan J.A.L."/>
        </authorList>
    </citation>
    <scope>NUCLEOTIDE SEQUENCE [LARGE SCALE GENOMIC DNA]</scope>
    <source>
        <strain evidence="2 3">Bt9001</strain>
    </source>
</reference>
<keyword evidence="3" id="KW-1185">Reference proteome</keyword>
<evidence type="ECO:0000256" key="1">
    <source>
        <dbReference type="SAM" id="Phobius"/>
    </source>
</evidence>
<comment type="caution">
    <text evidence="2">The sequence shown here is derived from an EMBL/GenBank/DDBJ whole genome shotgun (WGS) entry which is preliminary data.</text>
</comment>
<organism evidence="2 3">
    <name type="scientific">Botrytis tulipae</name>
    <dbReference type="NCBI Taxonomy" id="87230"/>
    <lineage>
        <taxon>Eukaryota</taxon>
        <taxon>Fungi</taxon>
        <taxon>Dikarya</taxon>
        <taxon>Ascomycota</taxon>
        <taxon>Pezizomycotina</taxon>
        <taxon>Leotiomycetes</taxon>
        <taxon>Helotiales</taxon>
        <taxon>Sclerotiniaceae</taxon>
        <taxon>Botrytis</taxon>
    </lineage>
</organism>
<feature type="transmembrane region" description="Helical" evidence="1">
    <location>
        <begin position="52"/>
        <end position="73"/>
    </location>
</feature>
<sequence length="145" mass="15568">MEPIETSFQKSVEREFTDVFGFAEVDLMQQGGMEAGAANAAGIRYTESISSLNCMVIVVVIMIAVMSACIQSVGGPSHNEIGTWKGAFANTCCMQGHYNQLGRNQIPGSQLHVLAELLGMLIGRAKRFFGGTEMTVQGCQIDTAI</sequence>
<dbReference type="Proteomes" id="UP000297777">
    <property type="component" value="Unassembled WGS sequence"/>
</dbReference>
<protein>
    <submittedName>
        <fullName evidence="2">Uncharacterized protein</fullName>
    </submittedName>
</protein>
<accession>A0A4Z1ELL9</accession>
<evidence type="ECO:0000313" key="3">
    <source>
        <dbReference type="Proteomes" id="UP000297777"/>
    </source>
</evidence>
<keyword evidence="1" id="KW-0472">Membrane</keyword>
<proteinExistence type="predicted"/>
<dbReference type="AlphaFoldDB" id="A0A4Z1ELL9"/>
<keyword evidence="1" id="KW-1133">Transmembrane helix</keyword>
<gene>
    <name evidence="2" type="ORF">BTUL_0153g00230</name>
</gene>
<keyword evidence="1" id="KW-0812">Transmembrane</keyword>
<dbReference type="EMBL" id="PQXH01000153">
    <property type="protein sequence ID" value="TGO09837.1"/>
    <property type="molecule type" value="Genomic_DNA"/>
</dbReference>